<feature type="signal peptide" evidence="1">
    <location>
        <begin position="1"/>
        <end position="25"/>
    </location>
</feature>
<dbReference type="NCBIfam" id="TIGR00481">
    <property type="entry name" value="YbhB/YbcL family Raf kinase inhibitor-like protein"/>
    <property type="match status" value="1"/>
</dbReference>
<reference evidence="2 3" key="1">
    <citation type="submission" date="2020-07" db="EMBL/GenBank/DDBJ databases">
        <title>Exploring microbial biodiversity for novel pathways involved in the catabolism of aromatic compounds derived from lignin.</title>
        <authorList>
            <person name="Elkins J."/>
        </authorList>
    </citation>
    <scope>NUCLEOTIDE SEQUENCE [LARGE SCALE GENOMIC DNA]</scope>
    <source>
        <strain evidence="2 3">H2C3B</strain>
    </source>
</reference>
<protein>
    <recommendedName>
        <fullName evidence="4">PBP family phospholipid-binding protein</fullName>
    </recommendedName>
</protein>
<dbReference type="InterPro" id="IPR036610">
    <property type="entry name" value="PEBP-like_sf"/>
</dbReference>
<accession>A0A7Z0AYT0</accession>
<gene>
    <name evidence="2" type="ORF">GGD41_002142</name>
</gene>
<dbReference type="CDD" id="cd00865">
    <property type="entry name" value="PEBP_bact_arch"/>
    <property type="match status" value="1"/>
</dbReference>
<dbReference type="AlphaFoldDB" id="A0A7Z0AYT0"/>
<dbReference type="EMBL" id="JACCAU010000001">
    <property type="protein sequence ID" value="NYH14914.1"/>
    <property type="molecule type" value="Genomic_DNA"/>
</dbReference>
<organism evidence="2 3">
    <name type="scientific">Paraburkholderia bryophila</name>
    <dbReference type="NCBI Taxonomy" id="420952"/>
    <lineage>
        <taxon>Bacteria</taxon>
        <taxon>Pseudomonadati</taxon>
        <taxon>Pseudomonadota</taxon>
        <taxon>Betaproteobacteria</taxon>
        <taxon>Burkholderiales</taxon>
        <taxon>Burkholderiaceae</taxon>
        <taxon>Paraburkholderia</taxon>
    </lineage>
</organism>
<dbReference type="InterPro" id="IPR008914">
    <property type="entry name" value="PEBP"/>
</dbReference>
<evidence type="ECO:0000256" key="1">
    <source>
        <dbReference type="SAM" id="SignalP"/>
    </source>
</evidence>
<evidence type="ECO:0000313" key="2">
    <source>
        <dbReference type="EMBL" id="NYH14914.1"/>
    </source>
</evidence>
<dbReference type="Gene3D" id="3.90.280.10">
    <property type="entry name" value="PEBP-like"/>
    <property type="match status" value="1"/>
</dbReference>
<dbReference type="PANTHER" id="PTHR30289">
    <property type="entry name" value="UNCHARACTERIZED PROTEIN YBCL-RELATED"/>
    <property type="match status" value="1"/>
</dbReference>
<comment type="caution">
    <text evidence="2">The sequence shown here is derived from an EMBL/GenBank/DDBJ whole genome shotgun (WGS) entry which is preliminary data.</text>
</comment>
<dbReference type="RefSeq" id="WP_218905242.1">
    <property type="nucleotide sequence ID" value="NZ_JACCAU010000001.1"/>
</dbReference>
<dbReference type="InterPro" id="IPR005247">
    <property type="entry name" value="YbhB_YbcL/LppC-like"/>
</dbReference>
<keyword evidence="1" id="KW-0732">Signal</keyword>
<evidence type="ECO:0008006" key="4">
    <source>
        <dbReference type="Google" id="ProtNLM"/>
    </source>
</evidence>
<dbReference type="Pfam" id="PF01161">
    <property type="entry name" value="PBP"/>
    <property type="match status" value="1"/>
</dbReference>
<dbReference type="Proteomes" id="UP000572540">
    <property type="component" value="Unassembled WGS sequence"/>
</dbReference>
<dbReference type="PANTHER" id="PTHR30289:SF1">
    <property type="entry name" value="PEBP (PHOSPHATIDYLETHANOLAMINE-BINDING PROTEIN) FAMILY PROTEIN"/>
    <property type="match status" value="1"/>
</dbReference>
<sequence length="239" mass="25112">MKTTTRLCATAVAATFAFAAGTASAQAGAEMLQVVIGASKAPASAAVHELALTNASCVPTTAGRSAPGANRSLPVTWSRGPAGTRSYALTLIDPDVPLDLSTLNQPGTSIAFDAPRQEFVHWVLADIPGDRTALPEALDGDGHLHGGLPLERTAYGVRGQNGFAGFMKDGPYGGYMGPCPPWNDERVHRYRVTVYALDVGTLGLSGPFTRTDLLRAMRTHVLATGSASVDYFVNRSARR</sequence>
<feature type="chain" id="PRO_5031116762" description="PBP family phospholipid-binding protein" evidence="1">
    <location>
        <begin position="26"/>
        <end position="239"/>
    </location>
</feature>
<name>A0A7Z0AYT0_9BURK</name>
<dbReference type="SUPFAM" id="SSF49777">
    <property type="entry name" value="PEBP-like"/>
    <property type="match status" value="1"/>
</dbReference>
<proteinExistence type="predicted"/>
<evidence type="ECO:0000313" key="3">
    <source>
        <dbReference type="Proteomes" id="UP000572540"/>
    </source>
</evidence>